<protein>
    <submittedName>
        <fullName evidence="2">Uncharacterized protein</fullName>
    </submittedName>
</protein>
<dbReference type="Proteomes" id="UP000735302">
    <property type="component" value="Unassembled WGS sequence"/>
</dbReference>
<evidence type="ECO:0000256" key="1">
    <source>
        <dbReference type="SAM" id="SignalP"/>
    </source>
</evidence>
<dbReference type="EMBL" id="BLXT01002494">
    <property type="protein sequence ID" value="GFN95385.1"/>
    <property type="molecule type" value="Genomic_DNA"/>
</dbReference>
<feature type="chain" id="PRO_5043506475" evidence="1">
    <location>
        <begin position="22"/>
        <end position="478"/>
    </location>
</feature>
<keyword evidence="1" id="KW-0732">Signal</keyword>
<organism evidence="2 3">
    <name type="scientific">Plakobranchus ocellatus</name>
    <dbReference type="NCBI Taxonomy" id="259542"/>
    <lineage>
        <taxon>Eukaryota</taxon>
        <taxon>Metazoa</taxon>
        <taxon>Spiralia</taxon>
        <taxon>Lophotrochozoa</taxon>
        <taxon>Mollusca</taxon>
        <taxon>Gastropoda</taxon>
        <taxon>Heterobranchia</taxon>
        <taxon>Euthyneura</taxon>
        <taxon>Panpulmonata</taxon>
        <taxon>Sacoglossa</taxon>
        <taxon>Placobranchoidea</taxon>
        <taxon>Plakobranchidae</taxon>
        <taxon>Plakobranchus</taxon>
    </lineage>
</organism>
<comment type="caution">
    <text evidence="2">The sequence shown here is derived from an EMBL/GenBank/DDBJ whole genome shotgun (WGS) entry which is preliminary data.</text>
</comment>
<name>A0AAV3ZHK0_9GAST</name>
<feature type="signal peptide" evidence="1">
    <location>
        <begin position="1"/>
        <end position="21"/>
    </location>
</feature>
<accession>A0AAV3ZHK0</accession>
<evidence type="ECO:0000313" key="3">
    <source>
        <dbReference type="Proteomes" id="UP000735302"/>
    </source>
</evidence>
<reference evidence="2 3" key="1">
    <citation type="journal article" date="2021" name="Elife">
        <title>Chloroplast acquisition without the gene transfer in kleptoplastic sea slugs, Plakobranchus ocellatus.</title>
        <authorList>
            <person name="Maeda T."/>
            <person name="Takahashi S."/>
            <person name="Yoshida T."/>
            <person name="Shimamura S."/>
            <person name="Takaki Y."/>
            <person name="Nagai Y."/>
            <person name="Toyoda A."/>
            <person name="Suzuki Y."/>
            <person name="Arimoto A."/>
            <person name="Ishii H."/>
            <person name="Satoh N."/>
            <person name="Nishiyama T."/>
            <person name="Hasebe M."/>
            <person name="Maruyama T."/>
            <person name="Minagawa J."/>
            <person name="Obokata J."/>
            <person name="Shigenobu S."/>
        </authorList>
    </citation>
    <scope>NUCLEOTIDE SEQUENCE [LARGE SCALE GENOMIC DNA]</scope>
</reference>
<keyword evidence="3" id="KW-1185">Reference proteome</keyword>
<proteinExistence type="predicted"/>
<sequence length="478" mass="53874">MKPLPFTVYLLLIGLAEVCVGMTKIQLDNAIGSAYKSLQDRLDKVETYFGNLARQVMLQQFNSEQRIRTDGYSGVKAVRSSSHGPANYYSNSYVGSRHFIAVHDHANFIRTVGLGEINAVINGVEFTTRHNDYKLVMSSTKSTGYHDTEPIPFPDIPPSVLKLKDVDDQIEEMRTYFKAFATQNTTLRDYRPYFKANLCYMEGAWTLDKSIEEPFESDRHQLDAASWLELQSLIRYGAYTGTKSPLENFAHLPTAIMHVNKTTGLRLQSYGYPLYLPYGDTNVLQDTSRYARATKLGGKDAMGNKFLARGFNDPNLWCAETTQPRVAPIITEKCTTEKAGKMKVETCESIETRLSWAIPLEIVYMTPLLSWNPYRIPYTNNRKAATASGRYDGSTKRTAYNGTDLSHYYLTPVQFYKGRIRTGISADTARGGVWVRDRKGEPRKCSASGPRMVTPNIEGTLLWCSQELCVSSAFVPQD</sequence>
<dbReference type="AlphaFoldDB" id="A0AAV3ZHK0"/>
<evidence type="ECO:0000313" key="2">
    <source>
        <dbReference type="EMBL" id="GFN95385.1"/>
    </source>
</evidence>
<gene>
    <name evidence="2" type="ORF">PoB_002189100</name>
</gene>